<evidence type="ECO:0000313" key="1">
    <source>
        <dbReference type="EMBL" id="KKQ92187.1"/>
    </source>
</evidence>
<reference evidence="1 2" key="1">
    <citation type="journal article" date="2015" name="Nature">
        <title>rRNA introns, odd ribosomes, and small enigmatic genomes across a large radiation of phyla.</title>
        <authorList>
            <person name="Brown C.T."/>
            <person name="Hug L.A."/>
            <person name="Thomas B.C."/>
            <person name="Sharon I."/>
            <person name="Castelle C.J."/>
            <person name="Singh A."/>
            <person name="Wilkins M.J."/>
            <person name="Williams K.H."/>
            <person name="Banfield J.F."/>
        </authorList>
    </citation>
    <scope>NUCLEOTIDE SEQUENCE [LARGE SCALE GENOMIC DNA]</scope>
</reference>
<protein>
    <submittedName>
        <fullName evidence="1">Uncharacterized protein</fullName>
    </submittedName>
</protein>
<dbReference type="AlphaFoldDB" id="A0A0G0LMC6"/>
<evidence type="ECO:0000313" key="2">
    <source>
        <dbReference type="Proteomes" id="UP000034774"/>
    </source>
</evidence>
<dbReference type="Proteomes" id="UP000034774">
    <property type="component" value="Unassembled WGS sequence"/>
</dbReference>
<name>A0A0G0LMC6_9BACT</name>
<sequence length="924" mass="99130">MVKTKSAPQISKIFNFFLLFLFLTLLTFTFYLLPAAAKAANAIPPPGRIPCEIEKDLLGNPVSGSDPEYASDRPYQASPCGDTPITYWCGNDVVVILGTVQVDYCDESGGQANSCPADITKNQKIDIDLTNVELPILGNTNDTKNSQSSSDIDDGTKVSDYVAWYLGGVDNRAEYPASATTPEGLSRTVDFSGPTRRLLPSVIQEATRSATVNSANSEVTYTDSETEEQVTEAENHNQIVACAKSNAPFLIGNWLVVGTYTPVECYDGGGKKANDKVFRLQSAGGVLGTAIDRQEGWDGDLSFWNTIINDIVNGLTVLFPNVAADIIQRSVGDHWNSRLPPLPWSDKDGKPFTNDALYQKAYNEWRGKTCILIPVVNLVACVENIFVPNVYSDLFQYVPLANNVDKKGAHAIIGTHLEAPRATIECGPQGCYSIIHNPQLYLAHSIENYQLSGLLKNTYLPRADSNSAGATTPNDVENNISSGLSGCRIIPSRSNPGDDATFDDPKSHIEVDVSYHVSEIQCSNIHEVCDDTACNTTHFEANCSSDVYATVATVSKTPMANEIWNNTVAGNDSIFRRIYPKTGVGAPIRCIADIPAQSKATYTVNKNTSDKDVSLWRIIEPDKSSVTGPGGAQGSDSIDAQLYYPHYGSVLDYFLNGIQQALRPKGFGPGQPQNGQYCTNVACGELPELPKASGSCNLGGVSSKVGNIPQSLKDIVSAAAQTYSVPPNLILGVMYGEGAFNTDASGNYTRYNWTDQNVKNWATCEPLPNCSASADPINSIVPFFGTYWDNLATEILPDLQGIDPAKTQADPCNLLDATFALAKDLHNNAGGSSALTGKTCYGITMSSTVPSSCDWSDDQYETSIRVWEFGTAYDSTYTCATLPGSCAAGGGAAAACNGGDFCEHNGDSGNTSHNACVYDVAHGN</sequence>
<comment type="caution">
    <text evidence="1">The sequence shown here is derived from an EMBL/GenBank/DDBJ whole genome shotgun (WGS) entry which is preliminary data.</text>
</comment>
<dbReference type="STRING" id="1618572.UT17_C0003G0210"/>
<gene>
    <name evidence="1" type="ORF">UT17_C0003G0210</name>
</gene>
<accession>A0A0G0LMC6</accession>
<proteinExistence type="predicted"/>
<organism evidence="1 2">
    <name type="scientific">Candidatus Woesebacteria bacterium GW2011_GWB1_39_10</name>
    <dbReference type="NCBI Taxonomy" id="1618572"/>
    <lineage>
        <taxon>Bacteria</taxon>
        <taxon>Candidatus Woeseibacteriota</taxon>
    </lineage>
</organism>
<dbReference type="EMBL" id="LBVU01000003">
    <property type="protein sequence ID" value="KKQ92187.1"/>
    <property type="molecule type" value="Genomic_DNA"/>
</dbReference>